<comment type="subcellular location">
    <subcellularLocation>
        <location evidence="1 6">Cytoplasm</location>
        <location evidence="1 6">Cytoskeleton</location>
        <location evidence="1 6">Microtubule organizing center</location>
    </subcellularLocation>
</comment>
<dbReference type="EMBL" id="JAGPXD010000006">
    <property type="protein sequence ID" value="KAH7349320.1"/>
    <property type="molecule type" value="Genomic_DNA"/>
</dbReference>
<evidence type="ECO:0000313" key="9">
    <source>
        <dbReference type="EMBL" id="KAH7349320.1"/>
    </source>
</evidence>
<dbReference type="OrthoDB" id="78652at2759"/>
<dbReference type="Pfam" id="PF17681">
    <property type="entry name" value="GCP_N_terminal"/>
    <property type="match status" value="1"/>
</dbReference>
<dbReference type="GO" id="GO:0043015">
    <property type="term" value="F:gamma-tubulin binding"/>
    <property type="evidence" value="ECO:0007669"/>
    <property type="project" value="InterPro"/>
</dbReference>
<keyword evidence="3 6" id="KW-0963">Cytoplasm</keyword>
<dbReference type="GO" id="GO:0000930">
    <property type="term" value="C:gamma-tubulin complex"/>
    <property type="evidence" value="ECO:0007669"/>
    <property type="project" value="TreeGrafter"/>
</dbReference>
<dbReference type="Pfam" id="PF04130">
    <property type="entry name" value="GCP_C_terminal"/>
    <property type="match status" value="1"/>
</dbReference>
<dbReference type="GO" id="GO:0044732">
    <property type="term" value="C:mitotic spindle pole body"/>
    <property type="evidence" value="ECO:0007669"/>
    <property type="project" value="TreeGrafter"/>
</dbReference>
<dbReference type="GO" id="GO:0000278">
    <property type="term" value="P:mitotic cell cycle"/>
    <property type="evidence" value="ECO:0007669"/>
    <property type="project" value="TreeGrafter"/>
</dbReference>
<dbReference type="GO" id="GO:0031122">
    <property type="term" value="P:cytoplasmic microtubule organization"/>
    <property type="evidence" value="ECO:0007669"/>
    <property type="project" value="TreeGrafter"/>
</dbReference>
<dbReference type="InterPro" id="IPR042241">
    <property type="entry name" value="GCP_C_sf"/>
</dbReference>
<evidence type="ECO:0000313" key="10">
    <source>
        <dbReference type="Proteomes" id="UP000813385"/>
    </source>
</evidence>
<evidence type="ECO:0000256" key="2">
    <source>
        <dbReference type="ARBA" id="ARBA00010337"/>
    </source>
</evidence>
<evidence type="ECO:0000256" key="4">
    <source>
        <dbReference type="ARBA" id="ARBA00022701"/>
    </source>
</evidence>
<feature type="domain" description="Gamma tubulin complex component C-terminal" evidence="7">
    <location>
        <begin position="301"/>
        <end position="751"/>
    </location>
</feature>
<dbReference type="InterPro" id="IPR040457">
    <property type="entry name" value="GCP_C"/>
</dbReference>
<evidence type="ECO:0000256" key="3">
    <source>
        <dbReference type="ARBA" id="ARBA00022490"/>
    </source>
</evidence>
<accession>A0A8K0T8D3</accession>
<dbReference type="GO" id="GO:0007020">
    <property type="term" value="P:microtubule nucleation"/>
    <property type="evidence" value="ECO:0007669"/>
    <property type="project" value="InterPro"/>
</dbReference>
<dbReference type="AlphaFoldDB" id="A0A8K0T8D3"/>
<dbReference type="GO" id="GO:0051225">
    <property type="term" value="P:spindle assembly"/>
    <property type="evidence" value="ECO:0007669"/>
    <property type="project" value="TreeGrafter"/>
</dbReference>
<comment type="caution">
    <text evidence="9">The sequence shown here is derived from an EMBL/GenBank/DDBJ whole genome shotgun (WGS) entry which is preliminary data.</text>
</comment>
<dbReference type="PANTHER" id="PTHR19302:SF27">
    <property type="entry name" value="GAMMA-TUBULIN COMPLEX COMPONENT 4"/>
    <property type="match status" value="1"/>
</dbReference>
<dbReference type="GO" id="GO:0005874">
    <property type="term" value="C:microtubule"/>
    <property type="evidence" value="ECO:0007669"/>
    <property type="project" value="UniProtKB-KW"/>
</dbReference>
<evidence type="ECO:0000256" key="6">
    <source>
        <dbReference type="RuleBase" id="RU363050"/>
    </source>
</evidence>
<feature type="domain" description="Gamma tubulin complex component protein N-terminal" evidence="8">
    <location>
        <begin position="2"/>
        <end position="291"/>
    </location>
</feature>
<dbReference type="InterPro" id="IPR041470">
    <property type="entry name" value="GCP_N"/>
</dbReference>
<comment type="similarity">
    <text evidence="2 6">Belongs to the TUBGCP family.</text>
</comment>
<keyword evidence="5 6" id="KW-0206">Cytoskeleton</keyword>
<dbReference type="Proteomes" id="UP000813385">
    <property type="component" value="Unassembled WGS sequence"/>
</dbReference>
<proteinExistence type="inferred from homology"/>
<evidence type="ECO:0000256" key="5">
    <source>
        <dbReference type="ARBA" id="ARBA00023212"/>
    </source>
</evidence>
<keyword evidence="4 6" id="KW-0493">Microtubule</keyword>
<keyword evidence="10" id="KW-1185">Reference proteome</keyword>
<evidence type="ECO:0000256" key="1">
    <source>
        <dbReference type="ARBA" id="ARBA00004267"/>
    </source>
</evidence>
<dbReference type="GO" id="GO:0000922">
    <property type="term" value="C:spindle pole"/>
    <property type="evidence" value="ECO:0007669"/>
    <property type="project" value="InterPro"/>
</dbReference>
<evidence type="ECO:0000259" key="7">
    <source>
        <dbReference type="Pfam" id="PF04130"/>
    </source>
</evidence>
<dbReference type="GO" id="GO:0051011">
    <property type="term" value="F:microtubule minus-end binding"/>
    <property type="evidence" value="ECO:0007669"/>
    <property type="project" value="TreeGrafter"/>
</dbReference>
<dbReference type="InterPro" id="IPR007259">
    <property type="entry name" value="GCP"/>
</dbReference>
<dbReference type="Gene3D" id="1.20.120.1900">
    <property type="entry name" value="Gamma-tubulin complex, C-terminal domain"/>
    <property type="match status" value="1"/>
</dbReference>
<dbReference type="PANTHER" id="PTHR19302">
    <property type="entry name" value="GAMMA TUBULIN COMPLEX PROTEIN"/>
    <property type="match status" value="1"/>
</dbReference>
<evidence type="ECO:0000259" key="8">
    <source>
        <dbReference type="Pfam" id="PF17681"/>
    </source>
</evidence>
<protein>
    <recommendedName>
        <fullName evidence="6">Spindle pole body component</fullName>
    </recommendedName>
</protein>
<sequence length="762" mass="83125">MLHEILLSLSGHPSPLLRVDAADSPALAAITPPERALLATAAHISDLNIKLAARAAKVAAEHPSTICRAVAAAIDSVHLAAFQRKVLEVEETVLRGDAGLVGAYNIVPLTAVIGEFSGWTRRLEWLWGVLQFVAAADKQSRGGCSGAKLIDRLRSELQSGYVDIEQTANTLVAAAETAWLKQVSAWILYGRLPMYGGRDFFIQQLDGGEFAIDDSMLPTFVSEAAASSMLFIGKSLNHVRVKSSVDSGLQGLDHLSSQLRELSSLTYPLDPATFSRAITAIRLSLSRNTLQKLLPLSKVLEMLHLLREFFLMGRGEFAMALTQQADEKLRSRWKRADNLAYEKREGLGAFALKEGEVTTVLSKTWAALGLMQGQHAEEDEGLELARGLLRLNLAKSTQATPKKPAPGATTGAHRTLATTPFRNLLLSVPVTMTLQIPSPLDMFLTPADLHIYSTINAYLLSVRRAHIHLTDLWKVTSLRRQHPAPPGPPAGSTRSGRARVQLLRERYATRSSVMRSAWVTASAAIFFLAETEAYLQTEVVAGLWDGFDEWLTADKIADPMASHTTAPDEDQDDDDDIWLAETTSKVELSADKSLPTTDTYEHDPQTLAVAHARYLQALSHRLLLTDTGYTEALLALLINIDHLVAHVHRLHGIWSSMDLEADAGVMDAYVDLEQEEAGVRAALREVEGKVKAGVEEVIGALRALEADTGFAEGVPAGDGEGAAMPESGEYVPRRVGGVERLLMKLDFGGWFGRKNDDEGPWR</sequence>
<gene>
    <name evidence="9" type="ORF">B0T11DRAFT_261049</name>
</gene>
<reference evidence="9" key="1">
    <citation type="journal article" date="2021" name="Nat. Commun.">
        <title>Genetic determinants of endophytism in the Arabidopsis root mycobiome.</title>
        <authorList>
            <person name="Mesny F."/>
            <person name="Miyauchi S."/>
            <person name="Thiergart T."/>
            <person name="Pickel B."/>
            <person name="Atanasova L."/>
            <person name="Karlsson M."/>
            <person name="Huettel B."/>
            <person name="Barry K.W."/>
            <person name="Haridas S."/>
            <person name="Chen C."/>
            <person name="Bauer D."/>
            <person name="Andreopoulos W."/>
            <person name="Pangilinan J."/>
            <person name="LaButti K."/>
            <person name="Riley R."/>
            <person name="Lipzen A."/>
            <person name="Clum A."/>
            <person name="Drula E."/>
            <person name="Henrissat B."/>
            <person name="Kohler A."/>
            <person name="Grigoriev I.V."/>
            <person name="Martin F.M."/>
            <person name="Hacquard S."/>
        </authorList>
    </citation>
    <scope>NUCLEOTIDE SEQUENCE</scope>
    <source>
        <strain evidence="9">MPI-CAGE-AT-0016</strain>
    </source>
</reference>
<organism evidence="9 10">
    <name type="scientific">Plectosphaerella cucumerina</name>
    <dbReference type="NCBI Taxonomy" id="40658"/>
    <lineage>
        <taxon>Eukaryota</taxon>
        <taxon>Fungi</taxon>
        <taxon>Dikarya</taxon>
        <taxon>Ascomycota</taxon>
        <taxon>Pezizomycotina</taxon>
        <taxon>Sordariomycetes</taxon>
        <taxon>Hypocreomycetidae</taxon>
        <taxon>Glomerellales</taxon>
        <taxon>Plectosphaerellaceae</taxon>
        <taxon>Plectosphaerella</taxon>
    </lineage>
</organism>
<name>A0A8K0T8D3_9PEZI</name>
<dbReference type="GO" id="GO:0051321">
    <property type="term" value="P:meiotic cell cycle"/>
    <property type="evidence" value="ECO:0007669"/>
    <property type="project" value="TreeGrafter"/>
</dbReference>